<comment type="caution">
    <text evidence="1">The sequence shown here is derived from an EMBL/GenBank/DDBJ whole genome shotgun (WGS) entry which is preliminary data.</text>
</comment>
<evidence type="ECO:0000313" key="2">
    <source>
        <dbReference type="Proteomes" id="UP000287853"/>
    </source>
</evidence>
<dbReference type="EMBL" id="MTKO01000081">
    <property type="protein sequence ID" value="RWX45228.1"/>
    <property type="molecule type" value="Genomic_DNA"/>
</dbReference>
<name>A0A3S3R653_9BACT</name>
<sequence length="60" mass="6914">MLPEYDFSGKKGVRGKYYHAYQQGYTVRVQKEDGSIATQYFTLEDGAVLLTLEFSRLEKS</sequence>
<dbReference type="AlphaFoldDB" id="A0A3S3R653"/>
<protein>
    <submittedName>
        <fullName evidence="1">Uncharacterized protein</fullName>
    </submittedName>
</protein>
<gene>
    <name evidence="1" type="ORF">H206_00806</name>
</gene>
<dbReference type="Proteomes" id="UP000287853">
    <property type="component" value="Unassembled WGS sequence"/>
</dbReference>
<proteinExistence type="predicted"/>
<reference evidence="1 2" key="1">
    <citation type="submission" date="2017-01" db="EMBL/GenBank/DDBJ databases">
        <title>The cable genome- insights into the physiology and evolution of filamentous bacteria capable of sulfide oxidation via long distance electron transfer.</title>
        <authorList>
            <person name="Schreiber L."/>
            <person name="Bjerg J.T."/>
            <person name="Boggild A."/>
            <person name="Van De Vossenberg J."/>
            <person name="Meysman F."/>
            <person name="Nielsen L.P."/>
            <person name="Schramm A."/>
            <person name="Kjeldsen K.U."/>
        </authorList>
    </citation>
    <scope>NUCLEOTIDE SEQUENCE [LARGE SCALE GENOMIC DNA]</scope>
    <source>
        <strain evidence="1">MCF</strain>
    </source>
</reference>
<evidence type="ECO:0000313" key="1">
    <source>
        <dbReference type="EMBL" id="RWX45228.1"/>
    </source>
</evidence>
<keyword evidence="2" id="KW-1185">Reference proteome</keyword>
<accession>A0A3S3R653</accession>
<organism evidence="1 2">
    <name type="scientific">Candidatus Electrothrix aarhusensis</name>
    <dbReference type="NCBI Taxonomy" id="1859131"/>
    <lineage>
        <taxon>Bacteria</taxon>
        <taxon>Pseudomonadati</taxon>
        <taxon>Thermodesulfobacteriota</taxon>
        <taxon>Desulfobulbia</taxon>
        <taxon>Desulfobulbales</taxon>
        <taxon>Desulfobulbaceae</taxon>
        <taxon>Candidatus Electrothrix</taxon>
    </lineage>
</organism>